<organism evidence="1">
    <name type="scientific">marine metagenome</name>
    <dbReference type="NCBI Taxonomy" id="408172"/>
    <lineage>
        <taxon>unclassified sequences</taxon>
        <taxon>metagenomes</taxon>
        <taxon>ecological metagenomes</taxon>
    </lineage>
</organism>
<feature type="non-terminal residue" evidence="1">
    <location>
        <position position="256"/>
    </location>
</feature>
<dbReference type="PROSITE" id="PS51257">
    <property type="entry name" value="PROKAR_LIPOPROTEIN"/>
    <property type="match status" value="1"/>
</dbReference>
<sequence length="256" mass="27365">MKEITLALITLFLIGCCTPHAQPTLHQVNGVPVYQKSATAKSGKTYTYSESPATPLDVLFTADQAKAILDEFKVTYAKLGAPKIDVRVNLPQGALQVPQIPIITGGGVPAIDPATGLPMPAAGGVAAGGAIPAPTRIFDTDELATQQTKREVERLFGRPLRMAGVKLVDAAQTNLPEVSFEILISERNLKVIGIKGETTHNVPDIQVTAIWAADAMIIGQATVLDLFPQRTSAARMLKRYDVRQLTEATALALMKD</sequence>
<dbReference type="EMBL" id="UINC01137179">
    <property type="protein sequence ID" value="SVD22363.1"/>
    <property type="molecule type" value="Genomic_DNA"/>
</dbReference>
<protein>
    <submittedName>
        <fullName evidence="1">Uncharacterized protein</fullName>
    </submittedName>
</protein>
<accession>A0A382TK89</accession>
<dbReference type="AlphaFoldDB" id="A0A382TK89"/>
<gene>
    <name evidence="1" type="ORF">METZ01_LOCUS375217</name>
</gene>
<evidence type="ECO:0000313" key="1">
    <source>
        <dbReference type="EMBL" id="SVD22363.1"/>
    </source>
</evidence>
<proteinExistence type="predicted"/>
<reference evidence="1" key="1">
    <citation type="submission" date="2018-05" db="EMBL/GenBank/DDBJ databases">
        <authorList>
            <person name="Lanie J.A."/>
            <person name="Ng W.-L."/>
            <person name="Kazmierczak K.M."/>
            <person name="Andrzejewski T.M."/>
            <person name="Davidsen T.M."/>
            <person name="Wayne K.J."/>
            <person name="Tettelin H."/>
            <person name="Glass J.I."/>
            <person name="Rusch D."/>
            <person name="Podicherti R."/>
            <person name="Tsui H.-C.T."/>
            <person name="Winkler M.E."/>
        </authorList>
    </citation>
    <scope>NUCLEOTIDE SEQUENCE</scope>
</reference>
<name>A0A382TK89_9ZZZZ</name>